<evidence type="ECO:0000313" key="2">
    <source>
        <dbReference type="EMBL" id="MSV25739.1"/>
    </source>
</evidence>
<dbReference type="GO" id="GO:0009253">
    <property type="term" value="P:peptidoglycan catabolic process"/>
    <property type="evidence" value="ECO:0007669"/>
    <property type="project" value="InterPro"/>
</dbReference>
<dbReference type="EMBL" id="VUNL01000015">
    <property type="protein sequence ID" value="MSV25739.1"/>
    <property type="molecule type" value="Genomic_DNA"/>
</dbReference>
<dbReference type="Proteomes" id="UP000430222">
    <property type="component" value="Unassembled WGS sequence"/>
</dbReference>
<proteinExistence type="predicted"/>
<accession>A0A6I2UZ73</accession>
<evidence type="ECO:0000259" key="1">
    <source>
        <dbReference type="Pfam" id="PF01510"/>
    </source>
</evidence>
<name>A0A6I2UZ73_9FIRM</name>
<reference evidence="2 3" key="1">
    <citation type="submission" date="2019-08" db="EMBL/GenBank/DDBJ databases">
        <title>In-depth cultivation of the pig gut microbiome towards novel bacterial diversity and tailored functional studies.</title>
        <authorList>
            <person name="Wylensek D."/>
            <person name="Hitch T.C.A."/>
            <person name="Clavel T."/>
        </authorList>
    </citation>
    <scope>NUCLEOTIDE SEQUENCE [LARGE SCALE GENOMIC DNA]</scope>
    <source>
        <strain evidence="3">WCA-380-WT-3B3</strain>
    </source>
</reference>
<dbReference type="Gene3D" id="3.40.80.10">
    <property type="entry name" value="Peptidoglycan recognition protein-like"/>
    <property type="match status" value="1"/>
</dbReference>
<gene>
    <name evidence="2" type="ORF">FYJ78_11325</name>
</gene>
<protein>
    <submittedName>
        <fullName evidence="2">N-acetylmuramoyl-L-alanine amidase</fullName>
    </submittedName>
</protein>
<dbReference type="GO" id="GO:0008745">
    <property type="term" value="F:N-acetylmuramoyl-L-alanine amidase activity"/>
    <property type="evidence" value="ECO:0007669"/>
    <property type="project" value="InterPro"/>
</dbReference>
<feature type="domain" description="N-acetylmuramoyl-L-alanine amidase" evidence="1">
    <location>
        <begin position="33"/>
        <end position="135"/>
    </location>
</feature>
<dbReference type="InterPro" id="IPR002502">
    <property type="entry name" value="Amidase_domain"/>
</dbReference>
<dbReference type="RefSeq" id="WP_154621500.1">
    <property type="nucleotide sequence ID" value="NZ_VUNL01000015.1"/>
</dbReference>
<dbReference type="AlphaFoldDB" id="A0A6I2UZ73"/>
<keyword evidence="3" id="KW-1185">Reference proteome</keyword>
<dbReference type="SUPFAM" id="SSF55846">
    <property type="entry name" value="N-acetylmuramoyl-L-alanine amidase-like"/>
    <property type="match status" value="1"/>
</dbReference>
<evidence type="ECO:0000313" key="3">
    <source>
        <dbReference type="Proteomes" id="UP000430222"/>
    </source>
</evidence>
<sequence length="197" mass="22219">MRAVDIDELRQLAADARESIWEQAKAYNREPKIYLHWTAGHYGQYYLNDYHVAIDKDGIIYVDAPLDDVLAHTYRRNSGAVGITLACCVGATSADLGSEPPTARQIEAMAQAIVAVADGLWLTIDRDHVLTHGEAADNIDGIYPHEEYGPLTTVERWDLQYLGTDESPYYIKDYDDPRTGGNVLRGKANWYRNEWAK</sequence>
<dbReference type="InterPro" id="IPR036505">
    <property type="entry name" value="Amidase/PGRP_sf"/>
</dbReference>
<organism evidence="2 3">
    <name type="scientific">Selenomonas montiformis</name>
    <dbReference type="NCBI Taxonomy" id="2652285"/>
    <lineage>
        <taxon>Bacteria</taxon>
        <taxon>Bacillati</taxon>
        <taxon>Bacillota</taxon>
        <taxon>Negativicutes</taxon>
        <taxon>Selenomonadales</taxon>
        <taxon>Selenomonadaceae</taxon>
        <taxon>Selenomonas</taxon>
    </lineage>
</organism>
<dbReference type="Pfam" id="PF01510">
    <property type="entry name" value="Amidase_2"/>
    <property type="match status" value="1"/>
</dbReference>
<comment type="caution">
    <text evidence="2">The sequence shown here is derived from an EMBL/GenBank/DDBJ whole genome shotgun (WGS) entry which is preliminary data.</text>
</comment>